<reference evidence="1" key="1">
    <citation type="journal article" date="2019" name="Sci. Rep.">
        <title>Draft genome of Tanacetum cinerariifolium, the natural source of mosquito coil.</title>
        <authorList>
            <person name="Yamashiro T."/>
            <person name="Shiraishi A."/>
            <person name="Satake H."/>
            <person name="Nakayama K."/>
        </authorList>
    </citation>
    <scope>NUCLEOTIDE SEQUENCE</scope>
</reference>
<proteinExistence type="predicted"/>
<gene>
    <name evidence="1" type="ORF">Tci_931377</name>
</gene>
<sequence length="38" mass="4360">MPAVRPGWRCPNAVYGTRRREAWRPEAVDAIAGRWPLP</sequence>
<accession>A0A699XMV4</accession>
<name>A0A699XMV4_TANCI</name>
<comment type="caution">
    <text evidence="1">The sequence shown here is derived from an EMBL/GenBank/DDBJ whole genome shotgun (WGS) entry which is preliminary data.</text>
</comment>
<organism evidence="1">
    <name type="scientific">Tanacetum cinerariifolium</name>
    <name type="common">Dalmatian daisy</name>
    <name type="synonym">Chrysanthemum cinerariifolium</name>
    <dbReference type="NCBI Taxonomy" id="118510"/>
    <lineage>
        <taxon>Eukaryota</taxon>
        <taxon>Viridiplantae</taxon>
        <taxon>Streptophyta</taxon>
        <taxon>Embryophyta</taxon>
        <taxon>Tracheophyta</taxon>
        <taxon>Spermatophyta</taxon>
        <taxon>Magnoliopsida</taxon>
        <taxon>eudicotyledons</taxon>
        <taxon>Gunneridae</taxon>
        <taxon>Pentapetalae</taxon>
        <taxon>asterids</taxon>
        <taxon>campanulids</taxon>
        <taxon>Asterales</taxon>
        <taxon>Asteraceae</taxon>
        <taxon>Asteroideae</taxon>
        <taxon>Anthemideae</taxon>
        <taxon>Anthemidinae</taxon>
        <taxon>Tanacetum</taxon>
    </lineage>
</organism>
<dbReference type="EMBL" id="BKCJ011864617">
    <property type="protein sequence ID" value="GFD59408.1"/>
    <property type="molecule type" value="Genomic_DNA"/>
</dbReference>
<protein>
    <submittedName>
        <fullName evidence="1">Uncharacterized protein</fullName>
    </submittedName>
</protein>
<dbReference type="AlphaFoldDB" id="A0A699XMV4"/>
<evidence type="ECO:0000313" key="1">
    <source>
        <dbReference type="EMBL" id="GFD59408.1"/>
    </source>
</evidence>
<feature type="non-terminal residue" evidence="1">
    <location>
        <position position="38"/>
    </location>
</feature>